<evidence type="ECO:0000313" key="6">
    <source>
        <dbReference type="EMBL" id="KZX20116.1"/>
    </source>
</evidence>
<evidence type="ECO:0000313" key="8">
    <source>
        <dbReference type="Proteomes" id="UP000076717"/>
    </source>
</evidence>
<dbReference type="CDD" id="cd00090">
    <property type="entry name" value="HTH_ARSR"/>
    <property type="match status" value="1"/>
</dbReference>
<dbReference type="EMBL" id="LIIN01000134">
    <property type="protein sequence ID" value="KZX20116.1"/>
    <property type="molecule type" value="Genomic_DNA"/>
</dbReference>
<dbReference type="InterPro" id="IPR036390">
    <property type="entry name" value="WH_DNA-bd_sf"/>
</dbReference>
<dbReference type="InterPro" id="IPR036388">
    <property type="entry name" value="WH-like_DNA-bd_sf"/>
</dbReference>
<dbReference type="GO" id="GO:0003700">
    <property type="term" value="F:DNA-binding transcription factor activity"/>
    <property type="evidence" value="ECO:0007669"/>
    <property type="project" value="TreeGrafter"/>
</dbReference>
<evidence type="ECO:0000256" key="3">
    <source>
        <dbReference type="ARBA" id="ARBA00023163"/>
    </source>
</evidence>
<dbReference type="PROSITE" id="PS51077">
    <property type="entry name" value="HTH_ICLR"/>
    <property type="match status" value="1"/>
</dbReference>
<keyword evidence="2" id="KW-0238">DNA-binding</keyword>
<dbReference type="KEGG" id="rte:GSU10_13920"/>
<dbReference type="InterPro" id="IPR005471">
    <property type="entry name" value="Tscrpt_reg_IclR_N"/>
</dbReference>
<evidence type="ECO:0000256" key="1">
    <source>
        <dbReference type="ARBA" id="ARBA00023015"/>
    </source>
</evidence>
<dbReference type="SUPFAM" id="SSF55781">
    <property type="entry name" value="GAF domain-like"/>
    <property type="match status" value="1"/>
</dbReference>
<keyword evidence="8" id="KW-1185">Reference proteome</keyword>
<dbReference type="Proteomes" id="UP000465031">
    <property type="component" value="Chromosome"/>
</dbReference>
<reference evidence="7" key="3">
    <citation type="submission" date="2019-12" db="EMBL/GenBank/DDBJ databases">
        <title>Complete and Draft Genome Sequences of New Strains and Members of Some Known Species of the Genus Rathayibacter isolated from Plants.</title>
        <authorList>
            <person name="Tarlachkov S.V."/>
            <person name="Starodumova I.P."/>
            <person name="Dorofeeva L.V."/>
            <person name="Prisyazhnaya N.V."/>
            <person name="Leyn S.A."/>
            <person name="Zlamal J.E."/>
            <person name="Elane M.L."/>
            <person name="Osterman A.L."/>
            <person name="Nadler S.A."/>
            <person name="Subbotin S.A."/>
            <person name="Evtushenko L.I."/>
        </authorList>
    </citation>
    <scope>NUCLEOTIDE SEQUENCE</scope>
    <source>
        <strain evidence="7">VKM Ac-2761</strain>
    </source>
</reference>
<reference evidence="6 8" key="1">
    <citation type="submission" date="2015-08" db="EMBL/GenBank/DDBJ databases">
        <title>Draft Genome Sequence of Rathayibacter sp. Strain VKM Ac-2596 Isolated from Leaf Gall Induced by Plant-Parasitic Nematodes.</title>
        <authorList>
            <person name="Vasilenko O.V."/>
            <person name="Starodumova I.P."/>
            <person name="Tarlachkov S.V."/>
            <person name="Dorofeeva L.V."/>
            <person name="Evtushenko L.I."/>
        </authorList>
    </citation>
    <scope>NUCLEOTIDE SEQUENCE [LARGE SCALE GENOMIC DNA]</scope>
    <source>
        <strain evidence="6 8">VKM Ac-2596</strain>
    </source>
</reference>
<name>A0A166H840_9MICO</name>
<dbReference type="EMBL" id="CP047186">
    <property type="protein sequence ID" value="QHC56617.1"/>
    <property type="molecule type" value="Genomic_DNA"/>
</dbReference>
<dbReference type="Proteomes" id="UP000076717">
    <property type="component" value="Unassembled WGS sequence"/>
</dbReference>
<dbReference type="InterPro" id="IPR011991">
    <property type="entry name" value="ArsR-like_HTH"/>
</dbReference>
<keyword evidence="3" id="KW-0804">Transcription</keyword>
<dbReference type="PANTHER" id="PTHR30136:SF24">
    <property type="entry name" value="HTH-TYPE TRANSCRIPTIONAL REPRESSOR ALLR"/>
    <property type="match status" value="1"/>
</dbReference>
<dbReference type="Pfam" id="PF09339">
    <property type="entry name" value="HTH_IclR"/>
    <property type="match status" value="1"/>
</dbReference>
<feature type="domain" description="IclR-ED" evidence="5">
    <location>
        <begin position="80"/>
        <end position="263"/>
    </location>
</feature>
<dbReference type="PANTHER" id="PTHR30136">
    <property type="entry name" value="HELIX-TURN-HELIX TRANSCRIPTIONAL REGULATOR, ICLR FAMILY"/>
    <property type="match status" value="1"/>
</dbReference>
<dbReference type="GO" id="GO:0003677">
    <property type="term" value="F:DNA binding"/>
    <property type="evidence" value="ECO:0007669"/>
    <property type="project" value="UniProtKB-KW"/>
</dbReference>
<protein>
    <submittedName>
        <fullName evidence="6">Acetate operon repressor</fullName>
    </submittedName>
    <submittedName>
        <fullName evidence="7">Helix-turn-helix domain-containing protein</fullName>
    </submittedName>
</protein>
<evidence type="ECO:0000256" key="2">
    <source>
        <dbReference type="ARBA" id="ARBA00023125"/>
    </source>
</evidence>
<dbReference type="InterPro" id="IPR029016">
    <property type="entry name" value="GAF-like_dom_sf"/>
</dbReference>
<keyword evidence="1" id="KW-0805">Transcription regulation</keyword>
<dbReference type="PATRIC" id="fig|1671680.3.peg.2981"/>
<dbReference type="GO" id="GO:0045892">
    <property type="term" value="P:negative regulation of DNA-templated transcription"/>
    <property type="evidence" value="ECO:0007669"/>
    <property type="project" value="TreeGrafter"/>
</dbReference>
<dbReference type="InterPro" id="IPR014757">
    <property type="entry name" value="Tscrpt_reg_IclR_C"/>
</dbReference>
<dbReference type="InterPro" id="IPR050707">
    <property type="entry name" value="HTH_MetabolicPath_Reg"/>
</dbReference>
<organism evidence="6 8">
    <name type="scientific">Rathayibacter tanaceti</name>
    <dbReference type="NCBI Taxonomy" id="1671680"/>
    <lineage>
        <taxon>Bacteria</taxon>
        <taxon>Bacillati</taxon>
        <taxon>Actinomycetota</taxon>
        <taxon>Actinomycetes</taxon>
        <taxon>Micrococcales</taxon>
        <taxon>Microbacteriaceae</taxon>
        <taxon>Rathayibacter</taxon>
    </lineage>
</organism>
<dbReference type="Pfam" id="PF01614">
    <property type="entry name" value="IclR_C"/>
    <property type="match status" value="1"/>
</dbReference>
<dbReference type="RefSeq" id="WP_068212746.1">
    <property type="nucleotide sequence ID" value="NZ_CP047186.1"/>
</dbReference>
<evidence type="ECO:0000313" key="7">
    <source>
        <dbReference type="EMBL" id="QHC56617.1"/>
    </source>
</evidence>
<evidence type="ECO:0000259" key="5">
    <source>
        <dbReference type="PROSITE" id="PS51078"/>
    </source>
</evidence>
<evidence type="ECO:0000259" key="4">
    <source>
        <dbReference type="PROSITE" id="PS51077"/>
    </source>
</evidence>
<dbReference type="Gene3D" id="3.30.450.40">
    <property type="match status" value="1"/>
</dbReference>
<dbReference type="AlphaFoldDB" id="A0A166H840"/>
<sequence length="268" mass="28488">MARPEAPPTSVDSEKGSGAPAVSRAMRILDLLADAGGPRTLTDIARELGIAKSSTSNLCAALEEGRLIRRVGSGFLLGRRTVELGSHYLAGFDPVREFYRLCEESPVLSRQLVQIALLDGTRVLYLAVHEGRERFTLSASVGDRYPASATAVGTALLAELDDAEIAERFADDRDIVVFTDRSTSSSRELLRKVRTARERGYAIDDGELHPSVLGVAVAVPAATRSDLSVAVGVSLVRPMDEDQEEVVAALREAAAALGRPPLVAGAPA</sequence>
<accession>A0A166H840</accession>
<gene>
    <name evidence="6" type="primary">iclR_2</name>
    <name evidence="6" type="ORF">ACH61_02774</name>
    <name evidence="7" type="ORF">GSU10_13920</name>
</gene>
<dbReference type="OrthoDB" id="7274111at2"/>
<dbReference type="Gene3D" id="1.10.10.10">
    <property type="entry name" value="Winged helix-like DNA-binding domain superfamily/Winged helix DNA-binding domain"/>
    <property type="match status" value="1"/>
</dbReference>
<dbReference type="PROSITE" id="PS51078">
    <property type="entry name" value="ICLR_ED"/>
    <property type="match status" value="1"/>
</dbReference>
<proteinExistence type="predicted"/>
<dbReference type="SMART" id="SM00346">
    <property type="entry name" value="HTH_ICLR"/>
    <property type="match status" value="1"/>
</dbReference>
<evidence type="ECO:0000313" key="9">
    <source>
        <dbReference type="Proteomes" id="UP000465031"/>
    </source>
</evidence>
<feature type="domain" description="HTH iclR-type" evidence="4">
    <location>
        <begin position="19"/>
        <end position="79"/>
    </location>
</feature>
<dbReference type="SUPFAM" id="SSF46785">
    <property type="entry name" value="Winged helix' DNA-binding domain"/>
    <property type="match status" value="1"/>
</dbReference>
<reference evidence="9" key="2">
    <citation type="submission" date="2019-12" db="EMBL/GenBank/DDBJ databases">
        <title>Complete and draft genome sequences of new strains and members of some known species of the genus Rathayibacter isolated from plants.</title>
        <authorList>
            <person name="Tarlachkov S.V."/>
            <person name="Starodumova I.P."/>
            <person name="Dorofeeva L.V."/>
            <person name="Prisyazhnaya N.V."/>
            <person name="Leyn S."/>
            <person name="Zlamal J."/>
            <person name="Elan M."/>
            <person name="Osterman A.L."/>
            <person name="Nadler S."/>
            <person name="Subbotin S.A."/>
            <person name="Evtushenko L.I."/>
        </authorList>
    </citation>
    <scope>NUCLEOTIDE SEQUENCE [LARGE SCALE GENOMIC DNA]</scope>
    <source>
        <strain evidence="9">VKM Ac-2761</strain>
    </source>
</reference>